<name>A0A078B0E4_STYLE</name>
<evidence type="ECO:0000313" key="2">
    <source>
        <dbReference type="Proteomes" id="UP000039865"/>
    </source>
</evidence>
<dbReference type="InParanoid" id="A0A078B0E4"/>
<accession>A0A078B0E4</accession>
<organism evidence="1 2">
    <name type="scientific">Stylonychia lemnae</name>
    <name type="common">Ciliate</name>
    <dbReference type="NCBI Taxonomy" id="5949"/>
    <lineage>
        <taxon>Eukaryota</taxon>
        <taxon>Sar</taxon>
        <taxon>Alveolata</taxon>
        <taxon>Ciliophora</taxon>
        <taxon>Intramacronucleata</taxon>
        <taxon>Spirotrichea</taxon>
        <taxon>Stichotrichia</taxon>
        <taxon>Sporadotrichida</taxon>
        <taxon>Oxytrichidae</taxon>
        <taxon>Stylonychinae</taxon>
        <taxon>Stylonychia</taxon>
    </lineage>
</organism>
<reference evidence="1 2" key="1">
    <citation type="submission" date="2014-06" db="EMBL/GenBank/DDBJ databases">
        <authorList>
            <person name="Swart Estienne"/>
        </authorList>
    </citation>
    <scope>NUCLEOTIDE SEQUENCE [LARGE SCALE GENOMIC DNA]</scope>
    <source>
        <strain evidence="1 2">130c</strain>
    </source>
</reference>
<protein>
    <submittedName>
        <fullName evidence="1">Uncharacterized protein</fullName>
    </submittedName>
</protein>
<gene>
    <name evidence="1" type="primary">Contig16723.g17817</name>
    <name evidence="1" type="ORF">STYLEM_16893</name>
</gene>
<dbReference type="EMBL" id="CCKQ01015929">
    <property type="protein sequence ID" value="CDW87781.1"/>
    <property type="molecule type" value="Genomic_DNA"/>
</dbReference>
<dbReference type="AlphaFoldDB" id="A0A078B0E4"/>
<dbReference type="Proteomes" id="UP000039865">
    <property type="component" value="Unassembled WGS sequence"/>
</dbReference>
<evidence type="ECO:0000313" key="1">
    <source>
        <dbReference type="EMBL" id="CDW87781.1"/>
    </source>
</evidence>
<proteinExistence type="predicted"/>
<sequence>MLQKLISQTIMEKQSKPQTQTPTKQNLVKRMSTISRNKVNEQKANSNECPDGLPNENEQFLLIISELVIQGRGSLQNSFKRFKKYIEKLKLTMQQKILTLLKKNDSKIVKQQKASISPRLCKNMEIKNHNESNLSFV</sequence>
<keyword evidence="2" id="KW-1185">Reference proteome</keyword>